<evidence type="ECO:0000313" key="1">
    <source>
        <dbReference type="EMBL" id="ART30378.1"/>
    </source>
</evidence>
<proteinExistence type="predicted"/>
<keyword evidence="1" id="KW-0496">Mitochondrion</keyword>
<geneLocation type="mitochondrion" evidence="1"/>
<organism evidence="1">
    <name type="scientific">Utricularia reniformis</name>
    <dbReference type="NCBI Taxonomy" id="192314"/>
    <lineage>
        <taxon>Eukaryota</taxon>
        <taxon>Viridiplantae</taxon>
        <taxon>Streptophyta</taxon>
        <taxon>Embryophyta</taxon>
        <taxon>Tracheophyta</taxon>
        <taxon>Spermatophyta</taxon>
        <taxon>Magnoliopsida</taxon>
        <taxon>eudicotyledons</taxon>
        <taxon>Gunneridae</taxon>
        <taxon>Pentapetalae</taxon>
        <taxon>asterids</taxon>
        <taxon>lamiids</taxon>
        <taxon>Lamiales</taxon>
        <taxon>Lentibulariaceae</taxon>
        <taxon>Utricularia</taxon>
    </lineage>
</organism>
<sequence length="60" mass="6591">MNQVGFGPSFSKVSIVKSIFLVAGNKRIASMKNCSRAGCELPRQALTFVVRLYSKVVELN</sequence>
<protein>
    <submittedName>
        <fullName evidence="1">Uncharacterized protein</fullName>
    </submittedName>
</protein>
<gene>
    <name evidence="1" type="ORF">AEK19_MT1427</name>
</gene>
<reference evidence="1" key="1">
    <citation type="submission" date="2017-03" db="EMBL/GenBank/DDBJ databases">
        <title>The mitochondrial genome of the carnivorous plant Utricularia reniformis (Lentibulariaceae): structure, comparative analysis and evolutionary landmarks.</title>
        <authorList>
            <person name="Silva S.R."/>
            <person name="Alvarenga D.O."/>
            <person name="Michael T.P."/>
            <person name="Miranda V.F.O."/>
            <person name="Varani A.M."/>
        </authorList>
    </citation>
    <scope>NUCLEOTIDE SEQUENCE</scope>
</reference>
<dbReference type="EMBL" id="KY774314">
    <property type="protein sequence ID" value="ART30378.1"/>
    <property type="molecule type" value="Genomic_DNA"/>
</dbReference>
<dbReference type="AlphaFoldDB" id="A0A1Y0AZ02"/>
<accession>A0A1Y0AZ02</accession>
<name>A0A1Y0AZ02_9LAMI</name>